<keyword evidence="3" id="KW-1185">Reference proteome</keyword>
<reference evidence="2" key="1">
    <citation type="journal article" date="2010" name="Science">
        <title>Plasticity of animal genome architecture unmasked by rapid evolution of a pelagic tunicate.</title>
        <authorList>
            <person name="Denoeud F."/>
            <person name="Henriet S."/>
            <person name="Mungpakdee S."/>
            <person name="Aury J.M."/>
            <person name="Da Silva C."/>
            <person name="Brinkmann H."/>
            <person name="Mikhaleva J."/>
            <person name="Olsen L.C."/>
            <person name="Jubin C."/>
            <person name="Canestro C."/>
            <person name="Bouquet J.M."/>
            <person name="Danks G."/>
            <person name="Poulain J."/>
            <person name="Campsteijn C."/>
            <person name="Adamski M."/>
            <person name="Cross I."/>
            <person name="Yadetie F."/>
            <person name="Muffato M."/>
            <person name="Louis A."/>
            <person name="Butcher S."/>
            <person name="Tsagkogeorga G."/>
            <person name="Konrad A."/>
            <person name="Singh S."/>
            <person name="Jensen M.F."/>
            <person name="Cong E.H."/>
            <person name="Eikeseth-Otteraa H."/>
            <person name="Noel B."/>
            <person name="Anthouard V."/>
            <person name="Porcel B.M."/>
            <person name="Kachouri-Lafond R."/>
            <person name="Nishino A."/>
            <person name="Ugolini M."/>
            <person name="Chourrout P."/>
            <person name="Nishida H."/>
            <person name="Aasland R."/>
            <person name="Huzurbazar S."/>
            <person name="Westhof E."/>
            <person name="Delsuc F."/>
            <person name="Lehrach H."/>
            <person name="Reinhardt R."/>
            <person name="Weissenbach J."/>
            <person name="Roy S.W."/>
            <person name="Artiguenave F."/>
            <person name="Postlethwait J.H."/>
            <person name="Manak J.R."/>
            <person name="Thompson E.M."/>
            <person name="Jaillon O."/>
            <person name="Du Pasquier L."/>
            <person name="Boudinot P."/>
            <person name="Liberles D.A."/>
            <person name="Volff J.N."/>
            <person name="Philippe H."/>
            <person name="Lenhard B."/>
            <person name="Roest Crollius H."/>
            <person name="Wincker P."/>
            <person name="Chourrout D."/>
        </authorList>
    </citation>
    <scope>NUCLEOTIDE SEQUENCE [LARGE SCALE GENOMIC DNA]</scope>
</reference>
<evidence type="ECO:0000256" key="1">
    <source>
        <dbReference type="SAM" id="MobiDB-lite"/>
    </source>
</evidence>
<gene>
    <name evidence="2" type="ORF">GSOID_T00002075001</name>
</gene>
<dbReference type="Proteomes" id="UP000001307">
    <property type="component" value="Unassembled WGS sequence"/>
</dbReference>
<sequence>MPTMMANAVSDIAAYSGRVEYAEEELLEVEGTCLDSDSDDNTRSSSRNKTKHKSKTNMGWEKYEATIPKDQIHEHLIQLACPLTGTWKDEGAVWKLLKVYDMQLHPGIKATLCVQAQEAVDSSETMMTIIVLWSLRNFAYHYEAEWALMAKKSEEYLRKNSEIKALHKHIKTRLRQVINRDFSLFRDDEEE</sequence>
<proteinExistence type="predicted"/>
<feature type="region of interest" description="Disordered" evidence="1">
    <location>
        <begin position="32"/>
        <end position="55"/>
    </location>
</feature>
<name>E4XSC3_OIKDI</name>
<feature type="compositionally biased region" description="Basic residues" evidence="1">
    <location>
        <begin position="46"/>
        <end position="55"/>
    </location>
</feature>
<organism evidence="2">
    <name type="scientific">Oikopleura dioica</name>
    <name type="common">Tunicate</name>
    <dbReference type="NCBI Taxonomy" id="34765"/>
    <lineage>
        <taxon>Eukaryota</taxon>
        <taxon>Metazoa</taxon>
        <taxon>Chordata</taxon>
        <taxon>Tunicata</taxon>
        <taxon>Appendicularia</taxon>
        <taxon>Copelata</taxon>
        <taxon>Oikopleuridae</taxon>
        <taxon>Oikopleura</taxon>
    </lineage>
</organism>
<dbReference type="InParanoid" id="E4XSC3"/>
<accession>E4XSC3</accession>
<protein>
    <submittedName>
        <fullName evidence="2">Uncharacterized protein</fullName>
    </submittedName>
</protein>
<evidence type="ECO:0000313" key="2">
    <source>
        <dbReference type="EMBL" id="CBY19925.1"/>
    </source>
</evidence>
<dbReference type="OrthoDB" id="10292393at2759"/>
<dbReference type="EMBL" id="FN653133">
    <property type="protein sequence ID" value="CBY19925.1"/>
    <property type="molecule type" value="Genomic_DNA"/>
</dbReference>
<dbReference type="AlphaFoldDB" id="E4XSC3"/>
<evidence type="ECO:0000313" key="3">
    <source>
        <dbReference type="Proteomes" id="UP000001307"/>
    </source>
</evidence>